<organism evidence="15 16">
    <name type="scientific">Ideonella lacteola</name>
    <dbReference type="NCBI Taxonomy" id="2984193"/>
    <lineage>
        <taxon>Bacteria</taxon>
        <taxon>Pseudomonadati</taxon>
        <taxon>Pseudomonadota</taxon>
        <taxon>Betaproteobacteria</taxon>
        <taxon>Burkholderiales</taxon>
        <taxon>Sphaerotilaceae</taxon>
        <taxon>Ideonella</taxon>
    </lineage>
</organism>
<evidence type="ECO:0000313" key="15">
    <source>
        <dbReference type="EMBL" id="MEK8029765.1"/>
    </source>
</evidence>
<keyword evidence="4 10" id="KW-1134">Transmembrane beta strand</keyword>
<evidence type="ECO:0000256" key="10">
    <source>
        <dbReference type="PROSITE-ProRule" id="PRU01360"/>
    </source>
</evidence>
<evidence type="ECO:0000256" key="4">
    <source>
        <dbReference type="ARBA" id="ARBA00022452"/>
    </source>
</evidence>
<dbReference type="SUPFAM" id="SSF56935">
    <property type="entry name" value="Porins"/>
    <property type="match status" value="1"/>
</dbReference>
<dbReference type="InterPro" id="IPR036942">
    <property type="entry name" value="Beta-barrel_TonB_sf"/>
</dbReference>
<dbReference type="PROSITE" id="PS52016">
    <property type="entry name" value="TONB_DEPENDENT_REC_3"/>
    <property type="match status" value="1"/>
</dbReference>
<evidence type="ECO:0000256" key="2">
    <source>
        <dbReference type="ARBA" id="ARBA00009810"/>
    </source>
</evidence>
<dbReference type="PROSITE" id="PS51257">
    <property type="entry name" value="PROKAR_LIPOPROTEIN"/>
    <property type="match status" value="1"/>
</dbReference>
<dbReference type="InterPro" id="IPR012910">
    <property type="entry name" value="Plug_dom"/>
</dbReference>
<dbReference type="PANTHER" id="PTHR30069">
    <property type="entry name" value="TONB-DEPENDENT OUTER MEMBRANE RECEPTOR"/>
    <property type="match status" value="1"/>
</dbReference>
<feature type="signal peptide" evidence="12">
    <location>
        <begin position="1"/>
        <end position="28"/>
    </location>
</feature>
<dbReference type="InterPro" id="IPR039426">
    <property type="entry name" value="TonB-dep_rcpt-like"/>
</dbReference>
<keyword evidence="6 11" id="KW-0798">TonB box</keyword>
<evidence type="ECO:0000256" key="1">
    <source>
        <dbReference type="ARBA" id="ARBA00004571"/>
    </source>
</evidence>
<evidence type="ECO:0000256" key="6">
    <source>
        <dbReference type="ARBA" id="ARBA00023077"/>
    </source>
</evidence>
<feature type="domain" description="TonB-dependent receptor-like beta-barrel" evidence="13">
    <location>
        <begin position="272"/>
        <end position="716"/>
    </location>
</feature>
<evidence type="ECO:0000256" key="7">
    <source>
        <dbReference type="ARBA" id="ARBA00023136"/>
    </source>
</evidence>
<dbReference type="Pfam" id="PF07715">
    <property type="entry name" value="Plug"/>
    <property type="match status" value="1"/>
</dbReference>
<dbReference type="Gene3D" id="2.170.130.10">
    <property type="entry name" value="TonB-dependent receptor, plug domain"/>
    <property type="match status" value="1"/>
</dbReference>
<comment type="similarity">
    <text evidence="2 10 11">Belongs to the TonB-dependent receptor family.</text>
</comment>
<sequence length="766" mass="83481">MPRSTPRWRLHPLALASFMTLACGPVVAQQTEAEQVAALGETQRVEIIGVTPVPGTGIDRDQIPSNVQTTNDRRLRQLQSLNMPDFLGGQLPSVNVNEMQGNPYLMDVNFRGFSASPLLGTPQGLSVFLDGVRVNEPFGDIVNWDLIPQSALASVTMLPGSNPLFGLNTLGGALSLQTKRGDTHPGTEVELQAGSFGRVSTEVTHGQTWGDSGHLFLAASTFDEDGWRDHSPSSLRQLFAKGGQRLDNGSWDLALTHVSGSLIGNGPLPESMLAQRRDQVYTRPDRTENTMTLLSLNASLDLSQSHRLSATLYTRQSDADTLNGDLNDEYDPPDVTEAGVENRTHTRQAGQGLALQSTWTTAPHHLTVGASFDTARSRFRQTEAEGDIDDTLLIVATGEPEISAWITGRTRTTSVYLHELYALRPDVQLTFSARYNDTQVTTVDEGRIQLGLDTTLDGDARYRRLNPAAGITWQVTPQLTAYASASQGNRVPSPIELGCSDPDNACVLPNALQSDPPLKQVVSRTVEAGVRGRWEPGWQWNASVFNTTNRDDLLFISNGLAAGYFTNFGRTRRQGLELGLSQQADTFGWSVNYSYLRATFESSACIVSENNSSAGTSPRCTGEGEIEVRAGNQLPGLPRHTFKLSADWRPAEGWSLGAQWRAFSGQYVRGNENNAHRPDGDEFHGSGRLGGFAVADVTASWKIGGAFELIGKVSNLFDRRYATAGLLGENAFDSQRRLLPPDDWRAEQFDGPGAPRAVWLGVRASW</sequence>
<comment type="caution">
    <text evidence="15">The sequence shown here is derived from an EMBL/GenBank/DDBJ whole genome shotgun (WGS) entry which is preliminary data.</text>
</comment>
<dbReference type="EMBL" id="JBBUTG010000001">
    <property type="protein sequence ID" value="MEK8029765.1"/>
    <property type="molecule type" value="Genomic_DNA"/>
</dbReference>
<dbReference type="Gene3D" id="2.40.170.20">
    <property type="entry name" value="TonB-dependent receptor, beta-barrel domain"/>
    <property type="match status" value="1"/>
</dbReference>
<reference evidence="15 16" key="1">
    <citation type="submission" date="2024-04" db="EMBL/GenBank/DDBJ databases">
        <title>Novel species of the genus Ideonella isolated from streams.</title>
        <authorList>
            <person name="Lu H."/>
        </authorList>
    </citation>
    <scope>NUCLEOTIDE SEQUENCE [LARGE SCALE GENOMIC DNA]</scope>
    <source>
        <strain evidence="15 16">DXS29W</strain>
    </source>
</reference>
<dbReference type="RefSeq" id="WP_341424098.1">
    <property type="nucleotide sequence ID" value="NZ_JBBUTG010000001.1"/>
</dbReference>
<keyword evidence="8 15" id="KW-0675">Receptor</keyword>
<evidence type="ECO:0000259" key="13">
    <source>
        <dbReference type="Pfam" id="PF00593"/>
    </source>
</evidence>
<evidence type="ECO:0000259" key="14">
    <source>
        <dbReference type="Pfam" id="PF07715"/>
    </source>
</evidence>
<evidence type="ECO:0000256" key="9">
    <source>
        <dbReference type="ARBA" id="ARBA00023237"/>
    </source>
</evidence>
<evidence type="ECO:0000256" key="8">
    <source>
        <dbReference type="ARBA" id="ARBA00023170"/>
    </source>
</evidence>
<evidence type="ECO:0000256" key="12">
    <source>
        <dbReference type="SAM" id="SignalP"/>
    </source>
</evidence>
<evidence type="ECO:0000256" key="3">
    <source>
        <dbReference type="ARBA" id="ARBA00022448"/>
    </source>
</evidence>
<keyword evidence="12" id="KW-0732">Signal</keyword>
<protein>
    <submittedName>
        <fullName evidence="15">TonB-dependent receptor</fullName>
    </submittedName>
</protein>
<proteinExistence type="inferred from homology"/>
<dbReference type="PANTHER" id="PTHR30069:SF39">
    <property type="entry name" value="BLL6183 PROTEIN"/>
    <property type="match status" value="1"/>
</dbReference>
<dbReference type="Proteomes" id="UP001371218">
    <property type="component" value="Unassembled WGS sequence"/>
</dbReference>
<keyword evidence="9 10" id="KW-0998">Cell outer membrane</keyword>
<evidence type="ECO:0000256" key="11">
    <source>
        <dbReference type="RuleBase" id="RU003357"/>
    </source>
</evidence>
<evidence type="ECO:0000313" key="16">
    <source>
        <dbReference type="Proteomes" id="UP001371218"/>
    </source>
</evidence>
<feature type="domain" description="TonB-dependent receptor plug" evidence="14">
    <location>
        <begin position="61"/>
        <end position="173"/>
    </location>
</feature>
<dbReference type="InterPro" id="IPR000531">
    <property type="entry name" value="Beta-barrel_TonB"/>
</dbReference>
<name>A0ABU9BMA1_9BURK</name>
<dbReference type="Pfam" id="PF00593">
    <property type="entry name" value="TonB_dep_Rec_b-barrel"/>
    <property type="match status" value="1"/>
</dbReference>
<keyword evidence="3 10" id="KW-0813">Transport</keyword>
<evidence type="ECO:0000256" key="5">
    <source>
        <dbReference type="ARBA" id="ARBA00022692"/>
    </source>
</evidence>
<keyword evidence="5 10" id="KW-0812">Transmembrane</keyword>
<feature type="chain" id="PRO_5045923390" evidence="12">
    <location>
        <begin position="29"/>
        <end position="766"/>
    </location>
</feature>
<gene>
    <name evidence="15" type="ORF">AACH06_02935</name>
</gene>
<keyword evidence="7 10" id="KW-0472">Membrane</keyword>
<comment type="subcellular location">
    <subcellularLocation>
        <location evidence="1 10">Cell outer membrane</location>
        <topology evidence="1 10">Multi-pass membrane protein</topology>
    </subcellularLocation>
</comment>
<accession>A0ABU9BMA1</accession>
<dbReference type="InterPro" id="IPR037066">
    <property type="entry name" value="Plug_dom_sf"/>
</dbReference>
<keyword evidence="16" id="KW-1185">Reference proteome</keyword>
<dbReference type="CDD" id="cd01347">
    <property type="entry name" value="ligand_gated_channel"/>
    <property type="match status" value="1"/>
</dbReference>